<dbReference type="InterPro" id="IPR022140">
    <property type="entry name" value="Kinesin-like_KIF1-typ"/>
</dbReference>
<proteinExistence type="predicted"/>
<evidence type="ECO:0000313" key="4">
    <source>
        <dbReference type="Proteomes" id="UP000270094"/>
    </source>
</evidence>
<evidence type="ECO:0000259" key="2">
    <source>
        <dbReference type="Pfam" id="PF12423"/>
    </source>
</evidence>
<organism evidence="3 4">
    <name type="scientific">Strongylus vulgaris</name>
    <name type="common">Blood worm</name>
    <dbReference type="NCBI Taxonomy" id="40348"/>
    <lineage>
        <taxon>Eukaryota</taxon>
        <taxon>Metazoa</taxon>
        <taxon>Ecdysozoa</taxon>
        <taxon>Nematoda</taxon>
        <taxon>Chromadorea</taxon>
        <taxon>Rhabditida</taxon>
        <taxon>Rhabditina</taxon>
        <taxon>Rhabditomorpha</taxon>
        <taxon>Strongyloidea</taxon>
        <taxon>Strongylidae</taxon>
        <taxon>Strongylus</taxon>
    </lineage>
</organism>
<dbReference type="AlphaFoldDB" id="A0A3P7JK26"/>
<reference evidence="3 4" key="1">
    <citation type="submission" date="2018-11" db="EMBL/GenBank/DDBJ databases">
        <authorList>
            <consortium name="Pathogen Informatics"/>
        </authorList>
    </citation>
    <scope>NUCLEOTIDE SEQUENCE [LARGE SCALE GENOMIC DNA]</scope>
</reference>
<dbReference type="Proteomes" id="UP000270094">
    <property type="component" value="Unassembled WGS sequence"/>
</dbReference>
<evidence type="ECO:0000313" key="3">
    <source>
        <dbReference type="EMBL" id="VDM80149.1"/>
    </source>
</evidence>
<feature type="compositionally biased region" description="Basic residues" evidence="1">
    <location>
        <begin position="208"/>
        <end position="219"/>
    </location>
</feature>
<dbReference type="Pfam" id="PF12423">
    <property type="entry name" value="KIF1B"/>
    <property type="match status" value="1"/>
</dbReference>
<keyword evidence="4" id="KW-1185">Reference proteome</keyword>
<dbReference type="OrthoDB" id="3176171at2759"/>
<accession>A0A3P7JK26</accession>
<gene>
    <name evidence="3" type="ORF">SVUK_LOCUS15147</name>
</gene>
<evidence type="ECO:0000256" key="1">
    <source>
        <dbReference type="SAM" id="MobiDB-lite"/>
    </source>
</evidence>
<feature type="compositionally biased region" description="Basic and acidic residues" evidence="1">
    <location>
        <begin position="220"/>
        <end position="243"/>
    </location>
</feature>
<sequence length="265" mass="30481">MWEKARFMNRYYGMQEMYENKQDGEEWNMPKDRDPFYEAPDSKGFLGSAIVFLQPLAYLMDSEETYPIVDFTGEELGELSVQLSPCNSSGKELIGDYVNDPQELIGKNYGFMVKIQTARGLPRRIDKSSCKYRFFDGKEVNTALVSGSSPSYLHEQTFQYKSVSSELADYLLNSNLWITLWGTQRARHSHTQDANRRPSITSTEARRPPRKKKIVKKAKNRDINGESDIKIPRKAKENRETRTNDATIVLKKAKELEEVDLKLAG</sequence>
<name>A0A3P7JK26_STRVU</name>
<dbReference type="EMBL" id="UYYB01107524">
    <property type="protein sequence ID" value="VDM80149.1"/>
    <property type="molecule type" value="Genomic_DNA"/>
</dbReference>
<feature type="region of interest" description="Disordered" evidence="1">
    <location>
        <begin position="188"/>
        <end position="243"/>
    </location>
</feature>
<dbReference type="SUPFAM" id="SSF49562">
    <property type="entry name" value="C2 domain (Calcium/lipid-binding domain, CaLB)"/>
    <property type="match status" value="1"/>
</dbReference>
<protein>
    <recommendedName>
        <fullName evidence="2">Kinesin-like KIF1-type domain-containing protein</fullName>
    </recommendedName>
</protein>
<dbReference type="InterPro" id="IPR035892">
    <property type="entry name" value="C2_domain_sf"/>
</dbReference>
<feature type="domain" description="Kinesin-like KIF1-type" evidence="2">
    <location>
        <begin position="7"/>
        <end position="47"/>
    </location>
</feature>